<proteinExistence type="predicted"/>
<name>A0A5C5GCI3_9RHOB</name>
<dbReference type="SUPFAM" id="SSF55797">
    <property type="entry name" value="PR-1-like"/>
    <property type="match status" value="1"/>
</dbReference>
<dbReference type="PANTHER" id="PTHR31157">
    <property type="entry name" value="SCP DOMAIN-CONTAINING PROTEIN"/>
    <property type="match status" value="1"/>
</dbReference>
<accession>A0A5C5GCI3</accession>
<feature type="chain" id="PRO_5022906468" evidence="1">
    <location>
        <begin position="22"/>
        <end position="158"/>
    </location>
</feature>
<dbReference type="PROSITE" id="PS51257">
    <property type="entry name" value="PROKAR_LIPOPROTEIN"/>
    <property type="match status" value="1"/>
</dbReference>
<dbReference type="InterPro" id="IPR014044">
    <property type="entry name" value="CAP_dom"/>
</dbReference>
<protein>
    <submittedName>
        <fullName evidence="3">CAP domain-containing protein</fullName>
    </submittedName>
</protein>
<dbReference type="CDD" id="cd05379">
    <property type="entry name" value="CAP_bacterial"/>
    <property type="match status" value="1"/>
</dbReference>
<evidence type="ECO:0000259" key="2">
    <source>
        <dbReference type="Pfam" id="PF00188"/>
    </source>
</evidence>
<dbReference type="InterPro" id="IPR035940">
    <property type="entry name" value="CAP_sf"/>
</dbReference>
<evidence type="ECO:0000256" key="1">
    <source>
        <dbReference type="SAM" id="SignalP"/>
    </source>
</evidence>
<dbReference type="RefSeq" id="WP_140193200.1">
    <property type="nucleotide sequence ID" value="NZ_CP065915.1"/>
</dbReference>
<dbReference type="Gene3D" id="3.40.33.10">
    <property type="entry name" value="CAP"/>
    <property type="match status" value="1"/>
</dbReference>
<dbReference type="OrthoDB" id="9811255at2"/>
<gene>
    <name evidence="3" type="ORF">FHY64_04330</name>
</gene>
<feature type="domain" description="SCP" evidence="2">
    <location>
        <begin position="45"/>
        <end position="144"/>
    </location>
</feature>
<dbReference type="EMBL" id="VFFF01000001">
    <property type="protein sequence ID" value="TNY32522.1"/>
    <property type="molecule type" value="Genomic_DNA"/>
</dbReference>
<keyword evidence="1" id="KW-0732">Signal</keyword>
<dbReference type="PANTHER" id="PTHR31157:SF1">
    <property type="entry name" value="SCP DOMAIN-CONTAINING PROTEIN"/>
    <property type="match status" value="1"/>
</dbReference>
<organism evidence="3 4">
    <name type="scientific">Pelagovum pacificum</name>
    <dbReference type="NCBI Taxonomy" id="2588711"/>
    <lineage>
        <taxon>Bacteria</taxon>
        <taxon>Pseudomonadati</taxon>
        <taxon>Pseudomonadota</taxon>
        <taxon>Alphaproteobacteria</taxon>
        <taxon>Rhodobacterales</taxon>
        <taxon>Paracoccaceae</taxon>
        <taxon>Pelagovum</taxon>
    </lineage>
</organism>
<dbReference type="AlphaFoldDB" id="A0A5C5GCI3"/>
<evidence type="ECO:0000313" key="3">
    <source>
        <dbReference type="EMBL" id="TNY32522.1"/>
    </source>
</evidence>
<evidence type="ECO:0000313" key="4">
    <source>
        <dbReference type="Proteomes" id="UP000314011"/>
    </source>
</evidence>
<keyword evidence="4" id="KW-1185">Reference proteome</keyword>
<dbReference type="Pfam" id="PF00188">
    <property type="entry name" value="CAP"/>
    <property type="match status" value="1"/>
</dbReference>
<sequence length="158" mass="16791">MKGRKTLAAAMLGTLCACTTAAPTPPSNEGNATQARMSTSDVRRTLNSIRASAGLPPMTEDRRLSRAAARHAAYMARSDTRTHIGPRGGSFAQRASAAGYCYSVLAENIAWGIPDDSTVLDGWMNSAGHRRNMLHPDVTHYGIAGVDGYWVLDVAAPC</sequence>
<comment type="caution">
    <text evidence="3">The sequence shown here is derived from an EMBL/GenBank/DDBJ whole genome shotgun (WGS) entry which is preliminary data.</text>
</comment>
<feature type="signal peptide" evidence="1">
    <location>
        <begin position="1"/>
        <end position="21"/>
    </location>
</feature>
<reference evidence="3 4" key="1">
    <citation type="submission" date="2019-06" db="EMBL/GenBank/DDBJ databases">
        <title>Genome of new Rhodobacteraceae sp. SM1903.</title>
        <authorList>
            <person name="Ren X."/>
        </authorList>
    </citation>
    <scope>NUCLEOTIDE SEQUENCE [LARGE SCALE GENOMIC DNA]</scope>
    <source>
        <strain evidence="3 4">SM1903</strain>
    </source>
</reference>
<dbReference type="Proteomes" id="UP000314011">
    <property type="component" value="Unassembled WGS sequence"/>
</dbReference>